<proteinExistence type="predicted"/>
<evidence type="ECO:0000313" key="1">
    <source>
        <dbReference type="EMBL" id="CEK97787.1"/>
    </source>
</evidence>
<accession>A0A0B7BXX5</accession>
<organism evidence="1">
    <name type="scientific">Arion vulgaris</name>
    <dbReference type="NCBI Taxonomy" id="1028688"/>
    <lineage>
        <taxon>Eukaryota</taxon>
        <taxon>Metazoa</taxon>
        <taxon>Spiralia</taxon>
        <taxon>Lophotrochozoa</taxon>
        <taxon>Mollusca</taxon>
        <taxon>Gastropoda</taxon>
        <taxon>Heterobranchia</taxon>
        <taxon>Euthyneura</taxon>
        <taxon>Panpulmonata</taxon>
        <taxon>Eupulmonata</taxon>
        <taxon>Stylommatophora</taxon>
        <taxon>Helicina</taxon>
        <taxon>Arionoidea</taxon>
        <taxon>Arionidae</taxon>
        <taxon>Arion</taxon>
    </lineage>
</organism>
<sequence>HTARIHKLRQAATAVVVRNQVIQVLDKQAECFASYSVPGQILESNSLKLKQVMKKEYMEDLMGKQLNVPGSIGGVILP</sequence>
<dbReference type="EMBL" id="HACG01050922">
    <property type="protein sequence ID" value="CEK97787.1"/>
    <property type="molecule type" value="Transcribed_RNA"/>
</dbReference>
<dbReference type="AlphaFoldDB" id="A0A0B7BXX5"/>
<protein>
    <submittedName>
        <fullName evidence="1">Uncharacterized protein</fullName>
    </submittedName>
</protein>
<feature type="non-terminal residue" evidence="1">
    <location>
        <position position="1"/>
    </location>
</feature>
<gene>
    <name evidence="1" type="primary">ORF216911</name>
</gene>
<reference evidence="1" key="1">
    <citation type="submission" date="2014-12" db="EMBL/GenBank/DDBJ databases">
        <title>Insight into the proteome of Arion vulgaris.</title>
        <authorList>
            <person name="Aradska J."/>
            <person name="Bulat T."/>
            <person name="Smidak R."/>
            <person name="Sarate P."/>
            <person name="Gangsoo J."/>
            <person name="Sialana F."/>
            <person name="Bilban M."/>
            <person name="Lubec G."/>
        </authorList>
    </citation>
    <scope>NUCLEOTIDE SEQUENCE</scope>
    <source>
        <tissue evidence="1">Skin</tissue>
    </source>
</reference>
<name>A0A0B7BXX5_9EUPU</name>
<feature type="non-terminal residue" evidence="1">
    <location>
        <position position="78"/>
    </location>
</feature>